<feature type="non-terminal residue" evidence="2">
    <location>
        <position position="1"/>
    </location>
</feature>
<gene>
    <name evidence="2" type="ORF">IPOD504_LOCUS15122</name>
</gene>
<evidence type="ECO:0000313" key="2">
    <source>
        <dbReference type="EMBL" id="CAH2071437.1"/>
    </source>
</evidence>
<proteinExistence type="predicted"/>
<organism evidence="2 3">
    <name type="scientific">Iphiclides podalirius</name>
    <name type="common">scarce swallowtail</name>
    <dbReference type="NCBI Taxonomy" id="110791"/>
    <lineage>
        <taxon>Eukaryota</taxon>
        <taxon>Metazoa</taxon>
        <taxon>Ecdysozoa</taxon>
        <taxon>Arthropoda</taxon>
        <taxon>Hexapoda</taxon>
        <taxon>Insecta</taxon>
        <taxon>Pterygota</taxon>
        <taxon>Neoptera</taxon>
        <taxon>Endopterygota</taxon>
        <taxon>Lepidoptera</taxon>
        <taxon>Glossata</taxon>
        <taxon>Ditrysia</taxon>
        <taxon>Papilionoidea</taxon>
        <taxon>Papilionidae</taxon>
        <taxon>Papilioninae</taxon>
        <taxon>Iphiclides</taxon>
    </lineage>
</organism>
<accession>A0ABN8IYN0</accession>
<dbReference type="EMBL" id="OW152818">
    <property type="protein sequence ID" value="CAH2071437.1"/>
    <property type="molecule type" value="Genomic_DNA"/>
</dbReference>
<feature type="compositionally biased region" description="Pro residues" evidence="1">
    <location>
        <begin position="127"/>
        <end position="139"/>
    </location>
</feature>
<evidence type="ECO:0000313" key="3">
    <source>
        <dbReference type="Proteomes" id="UP000837857"/>
    </source>
</evidence>
<reference evidence="2" key="1">
    <citation type="submission" date="2022-03" db="EMBL/GenBank/DDBJ databases">
        <authorList>
            <person name="Martin H S."/>
        </authorList>
    </citation>
    <scope>NUCLEOTIDE SEQUENCE</scope>
</reference>
<evidence type="ECO:0000256" key="1">
    <source>
        <dbReference type="SAM" id="MobiDB-lite"/>
    </source>
</evidence>
<dbReference type="Proteomes" id="UP000837857">
    <property type="component" value="Chromosome 6"/>
</dbReference>
<name>A0ABN8IYN0_9NEOP</name>
<sequence length="148" mass="16105">METVRSGERVCAAVPRALRGRSGAPPSQGPRRRATRTQRPVARRTPTESDVRHATKRTRSTMRDELAWGQCPLVTEVARKSPGAPSPRVEAVLRWGIDGGIVKSESRGLGSPSLMRICVRVLLQTLQPPPPPPAAPRAPPTREHPCDS</sequence>
<keyword evidence="3" id="KW-1185">Reference proteome</keyword>
<feature type="region of interest" description="Disordered" evidence="1">
    <location>
        <begin position="1"/>
        <end position="64"/>
    </location>
</feature>
<protein>
    <submittedName>
        <fullName evidence="2">Uncharacterized protein</fullName>
    </submittedName>
</protein>
<feature type="region of interest" description="Disordered" evidence="1">
    <location>
        <begin position="125"/>
        <end position="148"/>
    </location>
</feature>